<feature type="transmembrane region" description="Helical" evidence="1">
    <location>
        <begin position="380"/>
        <end position="406"/>
    </location>
</feature>
<keyword evidence="1" id="KW-0812">Transmembrane</keyword>
<name>A0A674N2U3_TAKRU</name>
<keyword evidence="4" id="KW-1185">Reference proteome</keyword>
<dbReference type="SMART" id="SM00408">
    <property type="entry name" value="IGc2"/>
    <property type="match status" value="1"/>
</dbReference>
<feature type="domain" description="Ig-like" evidence="2">
    <location>
        <begin position="297"/>
        <end position="375"/>
    </location>
</feature>
<dbReference type="SUPFAM" id="SSF48726">
    <property type="entry name" value="Immunoglobulin"/>
    <property type="match status" value="2"/>
</dbReference>
<dbReference type="InterPro" id="IPR003598">
    <property type="entry name" value="Ig_sub2"/>
</dbReference>
<dbReference type="InterPro" id="IPR003599">
    <property type="entry name" value="Ig_sub"/>
</dbReference>
<proteinExistence type="predicted"/>
<feature type="domain" description="Ig-like" evidence="2">
    <location>
        <begin position="218"/>
        <end position="280"/>
    </location>
</feature>
<dbReference type="AlphaFoldDB" id="A0A674N2U3"/>
<dbReference type="PANTHER" id="PTHR46013">
    <property type="entry name" value="VASCULAR CELL ADHESION MOLECULE 1"/>
    <property type="match status" value="1"/>
</dbReference>
<reference evidence="3" key="3">
    <citation type="submission" date="2025-09" db="UniProtKB">
        <authorList>
            <consortium name="Ensembl"/>
        </authorList>
    </citation>
    <scope>IDENTIFICATION</scope>
</reference>
<evidence type="ECO:0000256" key="1">
    <source>
        <dbReference type="SAM" id="Phobius"/>
    </source>
</evidence>
<dbReference type="Gene3D" id="2.60.40.10">
    <property type="entry name" value="Immunoglobulins"/>
    <property type="match status" value="2"/>
</dbReference>
<reference evidence="3 4" key="1">
    <citation type="journal article" date="2011" name="Genome Biol. Evol.">
        <title>Integration of the genetic map and genome assembly of fugu facilitates insights into distinct features of genome evolution in teleosts and mammals.</title>
        <authorList>
            <person name="Kai W."/>
            <person name="Kikuchi K."/>
            <person name="Tohari S."/>
            <person name="Chew A.K."/>
            <person name="Tay A."/>
            <person name="Fujiwara A."/>
            <person name="Hosoya S."/>
            <person name="Suetake H."/>
            <person name="Naruse K."/>
            <person name="Brenner S."/>
            <person name="Suzuki Y."/>
            <person name="Venkatesh B."/>
        </authorList>
    </citation>
    <scope>NUCLEOTIDE SEQUENCE [LARGE SCALE GENOMIC DNA]</scope>
</reference>
<dbReference type="Pfam" id="PF13895">
    <property type="entry name" value="Ig_2"/>
    <property type="match status" value="1"/>
</dbReference>
<keyword evidence="1" id="KW-1133">Transmembrane helix</keyword>
<dbReference type="GeneTree" id="ENSGT00940000169068"/>
<organism evidence="3 4">
    <name type="scientific">Takifugu rubripes</name>
    <name type="common">Japanese pufferfish</name>
    <name type="synonym">Fugu rubripes</name>
    <dbReference type="NCBI Taxonomy" id="31033"/>
    <lineage>
        <taxon>Eukaryota</taxon>
        <taxon>Metazoa</taxon>
        <taxon>Chordata</taxon>
        <taxon>Craniata</taxon>
        <taxon>Vertebrata</taxon>
        <taxon>Euteleostomi</taxon>
        <taxon>Actinopterygii</taxon>
        <taxon>Neopterygii</taxon>
        <taxon>Teleostei</taxon>
        <taxon>Neoteleostei</taxon>
        <taxon>Acanthomorphata</taxon>
        <taxon>Eupercaria</taxon>
        <taxon>Tetraodontiformes</taxon>
        <taxon>Tetradontoidea</taxon>
        <taxon>Tetraodontidae</taxon>
        <taxon>Takifugu</taxon>
    </lineage>
</organism>
<accession>A0A674N2U3</accession>
<dbReference type="InterPro" id="IPR013783">
    <property type="entry name" value="Ig-like_fold"/>
</dbReference>
<protein>
    <recommendedName>
        <fullName evidence="2">Ig-like domain-containing protein</fullName>
    </recommendedName>
</protein>
<dbReference type="PROSITE" id="PS50835">
    <property type="entry name" value="IG_LIKE"/>
    <property type="match status" value="2"/>
</dbReference>
<dbReference type="SMART" id="SM00409">
    <property type="entry name" value="IG"/>
    <property type="match status" value="2"/>
</dbReference>
<dbReference type="FunCoup" id="A0A674N2U3">
    <property type="interactions" value="10"/>
</dbReference>
<sequence length="503" mass="55484">MGGVPLCQSTMSCFSSSDLQVIGSTQNLSCGTCSLTPQQNCNLFKTEQKILGNIYYAAPEDNILTDDCTCRIEEIGHSGVSVEAATSTSTEICVVKGSTVDISCNCKYPSWLPYGDTFWVIKASDVELSSNSHHSYTCFKEYLYYQSKYNYRLTVRITNVHKNDSAVYKFMIRTNTGGWRLTGETGVRLTVPGNSQHVSVLTSAVVSIVTVCLLMTDPVLQVRVSRQESSNRNELTCQSQCGASLYSYIWYKNDEKVDGATRIHDVSLSINSSARYSCTVIGYESFRSPAVYAPEGPLVSVSPSGEVEEDTTITLNCSSDANPAANYSWYKEGENSSKSSEQNFVITQVTAKDSGRYSCRVWNLLGHSESTVNVTVVPVWPWKLAAIGSGVGIFLIGLTGVFVVLFRIYPVSWRRNIPASTSPKPRQICAPTSKHLDTSSQNMWRKKMCSTLKSVFTDPALPRGQLVPWTVLMPSTAQSSRNLSFVFLLSDVVVGEMSHQKHF</sequence>
<evidence type="ECO:0000313" key="4">
    <source>
        <dbReference type="Proteomes" id="UP000005226"/>
    </source>
</evidence>
<dbReference type="Ensembl" id="ENSTRUT00000068967.1">
    <property type="protein sequence ID" value="ENSTRUP00000067599.1"/>
    <property type="gene ID" value="ENSTRUG00000027656.1"/>
</dbReference>
<dbReference type="PANTHER" id="PTHR46013:SF4">
    <property type="entry name" value="B-CELL RECEPTOR CD22-RELATED"/>
    <property type="match status" value="1"/>
</dbReference>
<reference evidence="3" key="2">
    <citation type="submission" date="2025-08" db="UniProtKB">
        <authorList>
            <consortium name="Ensembl"/>
        </authorList>
    </citation>
    <scope>IDENTIFICATION</scope>
</reference>
<keyword evidence="1" id="KW-0472">Membrane</keyword>
<dbReference type="InParanoid" id="A0A674N2U3"/>
<evidence type="ECO:0000259" key="2">
    <source>
        <dbReference type="PROSITE" id="PS50835"/>
    </source>
</evidence>
<evidence type="ECO:0000313" key="3">
    <source>
        <dbReference type="Ensembl" id="ENSTRUP00000067599.1"/>
    </source>
</evidence>
<dbReference type="InterPro" id="IPR036179">
    <property type="entry name" value="Ig-like_dom_sf"/>
</dbReference>
<dbReference type="InterPro" id="IPR007110">
    <property type="entry name" value="Ig-like_dom"/>
</dbReference>
<dbReference type="Proteomes" id="UP000005226">
    <property type="component" value="Chromosome 17"/>
</dbReference>